<feature type="region of interest" description="Disordered" evidence="1">
    <location>
        <begin position="105"/>
        <end position="133"/>
    </location>
</feature>
<sequence>MYVPAMPITPQLVEHIIIYFEEQLFVSQHGAPIRGHESFAYLPSAHIIGLVATLTVHPSLTTRAPTTDGNSVPIQSLGLLDHINQIVGPVGASLDQAFQFTQQTGSRGKRKLNKRQLAKAAADSGDNTSDTDHYGETVNSDLANDGALFAKAEDFWHLVGWSFNCSVKHHNRWAWWRLWLSFHLTVLEDDFMSRLASFEARPDQEEDKHTIIANCMMMQYLQAIGKGASRTARRRAMRSIFARADEKDLAEFPEVFKNELKERKLEPTERDVRPRKRVHLDEGDFGDYFDEDDDEGTAIVKQEDEAEEREASEATKPLPRNRKTASPIKKDVTGQPSSLNGNSSPVDAWGGAEAIALRHRLLVLLAKVSTHLPGHFMYIGELLDICTEFIRPLPVSIFAIFTSPTPVAPLVSSLPSEQYVSLLQMLLQALVGTSKAPKVRLLEIPSQEEIQQYYLPCAASSVTPADNARVSLILEGLLRLLWKDANRLQAGKGFKADLEWGIEVRRAKATNMFSTAKKIRIREEDDEANSWLAGSEVRMTLIAASVEGQLAGG</sequence>
<reference evidence="2 3" key="1">
    <citation type="submission" date="2019-06" db="EMBL/GenBank/DDBJ databases">
        <title>A chromosomal-level reference genome of Carpinus fangiana (Coryloideae, Betulaceae).</title>
        <authorList>
            <person name="Yang X."/>
            <person name="Wang Z."/>
            <person name="Zhang L."/>
            <person name="Hao G."/>
            <person name="Liu J."/>
            <person name="Yang Y."/>
        </authorList>
    </citation>
    <scope>NUCLEOTIDE SEQUENCE [LARGE SCALE GENOMIC DNA]</scope>
    <source>
        <strain evidence="2">Cfa_2016G</strain>
        <tissue evidence="2">Leaf</tissue>
    </source>
</reference>
<dbReference type="Proteomes" id="UP000327013">
    <property type="component" value="Unassembled WGS sequence"/>
</dbReference>
<dbReference type="AlphaFoldDB" id="A0A5N6KSU4"/>
<organism evidence="2 3">
    <name type="scientific">Carpinus fangiana</name>
    <dbReference type="NCBI Taxonomy" id="176857"/>
    <lineage>
        <taxon>Eukaryota</taxon>
        <taxon>Viridiplantae</taxon>
        <taxon>Streptophyta</taxon>
        <taxon>Embryophyta</taxon>
        <taxon>Tracheophyta</taxon>
        <taxon>Spermatophyta</taxon>
        <taxon>Magnoliopsida</taxon>
        <taxon>eudicotyledons</taxon>
        <taxon>Gunneridae</taxon>
        <taxon>Pentapetalae</taxon>
        <taxon>rosids</taxon>
        <taxon>fabids</taxon>
        <taxon>Fagales</taxon>
        <taxon>Betulaceae</taxon>
        <taxon>Carpinus</taxon>
    </lineage>
</organism>
<name>A0A5N6KSU4_9ROSI</name>
<feature type="compositionally biased region" description="Polar residues" evidence="1">
    <location>
        <begin position="334"/>
        <end position="345"/>
    </location>
</feature>
<proteinExistence type="predicted"/>
<protein>
    <submittedName>
        <fullName evidence="2">Uncharacterized protein</fullName>
    </submittedName>
</protein>
<feature type="compositionally biased region" description="Basic residues" evidence="1">
    <location>
        <begin position="107"/>
        <end position="117"/>
    </location>
</feature>
<gene>
    <name evidence="2" type="ORF">FH972_022449</name>
</gene>
<feature type="region of interest" description="Disordered" evidence="1">
    <location>
        <begin position="301"/>
        <end position="345"/>
    </location>
</feature>
<evidence type="ECO:0000313" key="2">
    <source>
        <dbReference type="EMBL" id="KAB8342851.1"/>
    </source>
</evidence>
<evidence type="ECO:0000313" key="3">
    <source>
        <dbReference type="Proteomes" id="UP000327013"/>
    </source>
</evidence>
<keyword evidence="3" id="KW-1185">Reference proteome</keyword>
<dbReference type="EMBL" id="VIBQ01000012">
    <property type="protein sequence ID" value="KAB8342851.1"/>
    <property type="molecule type" value="Genomic_DNA"/>
</dbReference>
<dbReference type="OrthoDB" id="5411773at2759"/>
<evidence type="ECO:0000256" key="1">
    <source>
        <dbReference type="SAM" id="MobiDB-lite"/>
    </source>
</evidence>
<accession>A0A5N6KSU4</accession>
<comment type="caution">
    <text evidence="2">The sequence shown here is derived from an EMBL/GenBank/DDBJ whole genome shotgun (WGS) entry which is preliminary data.</text>
</comment>